<dbReference type="GO" id="GO:0007399">
    <property type="term" value="P:nervous system development"/>
    <property type="evidence" value="ECO:0007669"/>
    <property type="project" value="UniProtKB-ARBA"/>
</dbReference>
<dbReference type="Pfam" id="PF13927">
    <property type="entry name" value="Ig_3"/>
    <property type="match status" value="1"/>
</dbReference>
<dbReference type="Pfam" id="PF07686">
    <property type="entry name" value="V-set"/>
    <property type="match status" value="1"/>
</dbReference>
<feature type="chain" id="PRO_5041318103" evidence="3">
    <location>
        <begin position="21"/>
        <end position="227"/>
    </location>
</feature>
<dbReference type="AlphaFoldDB" id="A0A9Y3RX16"/>
<dbReference type="SMART" id="SM00408">
    <property type="entry name" value="IGc2"/>
    <property type="match status" value="2"/>
</dbReference>
<sequence>MKVNIFCCLLACTLGSNVTAGLTHEGVKEGTQVTVRCPHSVEGGVRWSRESGGSRADILTADGDKTKKHINDPQKRYNSQADGSLFILRAAPSDSGRYFCNHEAAVELTVIPSGTTIVSVAERSSITLNCSHNVGGSAVPTWRRDSGEINEGRISVSTEDTTLRIREAEPADSGLYYCDGEPAAYLNVTKGQRSDRELPRISLLTGMILTGMVLTGMVLTGMVLPER</sequence>
<evidence type="ECO:0000259" key="4">
    <source>
        <dbReference type="PROSITE" id="PS50835"/>
    </source>
</evidence>
<dbReference type="RefSeq" id="XP_005750376.1">
    <property type="nucleotide sequence ID" value="XM_005750319.1"/>
</dbReference>
<evidence type="ECO:0000256" key="1">
    <source>
        <dbReference type="ARBA" id="ARBA00023319"/>
    </source>
</evidence>
<dbReference type="InterPro" id="IPR013106">
    <property type="entry name" value="Ig_V-set"/>
</dbReference>
<evidence type="ECO:0000256" key="3">
    <source>
        <dbReference type="SAM" id="SignalP"/>
    </source>
</evidence>
<dbReference type="SUPFAM" id="SSF48726">
    <property type="entry name" value="Immunoglobulin"/>
    <property type="match status" value="2"/>
</dbReference>
<keyword evidence="2" id="KW-0812">Transmembrane</keyword>
<feature type="domain" description="Ig-like" evidence="4">
    <location>
        <begin position="112"/>
        <end position="189"/>
    </location>
</feature>
<keyword evidence="2" id="KW-1133">Transmembrane helix</keyword>
<keyword evidence="2" id="KW-0472">Membrane</keyword>
<gene>
    <name evidence="6" type="primary">LOC102205394</name>
</gene>
<keyword evidence="5" id="KW-1185">Reference proteome</keyword>
<dbReference type="InterPro" id="IPR007110">
    <property type="entry name" value="Ig-like_dom"/>
</dbReference>
<dbReference type="PROSITE" id="PS50835">
    <property type="entry name" value="IG_LIKE"/>
    <property type="match status" value="2"/>
</dbReference>
<feature type="domain" description="Ig-like" evidence="4">
    <location>
        <begin position="1"/>
        <end position="100"/>
    </location>
</feature>
<proteinExistence type="predicted"/>
<feature type="transmembrane region" description="Helical" evidence="2">
    <location>
        <begin position="201"/>
        <end position="224"/>
    </location>
</feature>
<dbReference type="GeneID" id="102205394"/>
<keyword evidence="1" id="KW-0393">Immunoglobulin domain</keyword>
<dbReference type="InterPro" id="IPR013783">
    <property type="entry name" value="Ig-like_fold"/>
</dbReference>
<reference evidence="6" key="1">
    <citation type="submission" date="2025-08" db="UniProtKB">
        <authorList>
            <consortium name="RefSeq"/>
        </authorList>
    </citation>
    <scope>IDENTIFICATION</scope>
</reference>
<dbReference type="Gene3D" id="2.60.40.10">
    <property type="entry name" value="Immunoglobulins"/>
    <property type="match status" value="2"/>
</dbReference>
<dbReference type="InterPro" id="IPR036179">
    <property type="entry name" value="Ig-like_dom_sf"/>
</dbReference>
<protein>
    <submittedName>
        <fullName evidence="6">Contactin-6-like</fullName>
    </submittedName>
</protein>
<dbReference type="Proteomes" id="UP000695023">
    <property type="component" value="Unplaced"/>
</dbReference>
<organism evidence="5 6">
    <name type="scientific">Pundamilia nyererei</name>
    <dbReference type="NCBI Taxonomy" id="303518"/>
    <lineage>
        <taxon>Eukaryota</taxon>
        <taxon>Metazoa</taxon>
        <taxon>Chordata</taxon>
        <taxon>Craniata</taxon>
        <taxon>Vertebrata</taxon>
        <taxon>Euteleostomi</taxon>
        <taxon>Actinopterygii</taxon>
        <taxon>Neopterygii</taxon>
        <taxon>Teleostei</taxon>
        <taxon>Neoteleostei</taxon>
        <taxon>Acanthomorphata</taxon>
        <taxon>Ovalentaria</taxon>
        <taxon>Cichlomorphae</taxon>
        <taxon>Cichliformes</taxon>
        <taxon>Cichlidae</taxon>
        <taxon>African cichlids</taxon>
        <taxon>Pseudocrenilabrinae</taxon>
        <taxon>Haplochromini</taxon>
        <taxon>Pundamilia</taxon>
    </lineage>
</organism>
<name>A0A9Y3RX16_9CICH</name>
<dbReference type="PANTHER" id="PTHR10075">
    <property type="entry name" value="BASIGIN RELATED"/>
    <property type="match status" value="1"/>
</dbReference>
<feature type="signal peptide" evidence="3">
    <location>
        <begin position="1"/>
        <end position="20"/>
    </location>
</feature>
<dbReference type="InterPro" id="IPR003598">
    <property type="entry name" value="Ig_sub2"/>
</dbReference>
<evidence type="ECO:0000313" key="5">
    <source>
        <dbReference type="Proteomes" id="UP000695023"/>
    </source>
</evidence>
<evidence type="ECO:0000256" key="2">
    <source>
        <dbReference type="SAM" id="Phobius"/>
    </source>
</evidence>
<accession>A0A9Y3RX16</accession>
<dbReference type="InterPro" id="IPR003599">
    <property type="entry name" value="Ig_sub"/>
</dbReference>
<dbReference type="SMART" id="SM00409">
    <property type="entry name" value="IG"/>
    <property type="match status" value="2"/>
</dbReference>
<dbReference type="PANTHER" id="PTHR10075:SF14">
    <property type="entry name" value="CELL ADHESION MOLECULE DSCAM2-RELATED"/>
    <property type="match status" value="1"/>
</dbReference>
<keyword evidence="3" id="KW-0732">Signal</keyword>
<evidence type="ECO:0000313" key="6">
    <source>
        <dbReference type="RefSeq" id="XP_005750376.1"/>
    </source>
</evidence>